<dbReference type="InterPro" id="IPR036396">
    <property type="entry name" value="Cyt_P450_sf"/>
</dbReference>
<dbReference type="PANTHER" id="PTHR46696:SF1">
    <property type="entry name" value="CYTOCHROME P450 YJIB-RELATED"/>
    <property type="match status" value="1"/>
</dbReference>
<organism evidence="2 3">
    <name type="scientific">Streptodolium elevatio</name>
    <dbReference type="NCBI Taxonomy" id="3157996"/>
    <lineage>
        <taxon>Bacteria</taxon>
        <taxon>Bacillati</taxon>
        <taxon>Actinomycetota</taxon>
        <taxon>Actinomycetes</taxon>
        <taxon>Kitasatosporales</taxon>
        <taxon>Streptomycetaceae</taxon>
        <taxon>Streptodolium</taxon>
    </lineage>
</organism>
<proteinExistence type="inferred from homology"/>
<dbReference type="SUPFAM" id="SSF48264">
    <property type="entry name" value="Cytochrome P450"/>
    <property type="match status" value="1"/>
</dbReference>
<sequence>MTESAISQPVSGPSSPLDLFGDEVLADPYPAYAELRALGPAVYAERLNAWVLPRYDSVKAALLDPETFSSVNGLHLNPEGNQWVTAGSVLAADGLEHARLRRVLSKQLAPRAIRDLADSLRARADELVVSLADRDSFDAVTDLAAPYVTGVILELMGLPHVDGSGLVKQVESVFDTFAAPNPRVYAGLPAAQAMFEFLQTVATRDNVSPDSWLGAAHAAADRGEIAEIECVMTMAAYTTAGMDTTIHAIATAVQMLTSDREQWELVRDGKVPYEALFGETLRYEAPIQGFGRRVMRETTVGDATIPEGAQVWLMFGSSGRDEAKWGADADVFDVRRPDAADHLALGFGTHLCAGNHLALMEFDAVFGALARHFPGLAPDPAAPPTRVLNNVLRIWDRVNVLTRP</sequence>
<dbReference type="RefSeq" id="WP_358358860.1">
    <property type="nucleotide sequence ID" value="NZ_JBEZFP010000083.1"/>
</dbReference>
<name>A0ABV3DQ06_9ACTN</name>
<evidence type="ECO:0000256" key="1">
    <source>
        <dbReference type="ARBA" id="ARBA00010617"/>
    </source>
</evidence>
<dbReference type="Pfam" id="PF00067">
    <property type="entry name" value="p450"/>
    <property type="match status" value="1"/>
</dbReference>
<dbReference type="InterPro" id="IPR002397">
    <property type="entry name" value="Cyt_P450_B"/>
</dbReference>
<dbReference type="Gene3D" id="1.10.630.10">
    <property type="entry name" value="Cytochrome P450"/>
    <property type="match status" value="1"/>
</dbReference>
<dbReference type="EMBL" id="JBEZFP010000083">
    <property type="protein sequence ID" value="MEU8137244.1"/>
    <property type="molecule type" value="Genomic_DNA"/>
</dbReference>
<evidence type="ECO:0000313" key="3">
    <source>
        <dbReference type="Proteomes" id="UP001551482"/>
    </source>
</evidence>
<protein>
    <submittedName>
        <fullName evidence="2">Cytochrome P450</fullName>
    </submittedName>
</protein>
<evidence type="ECO:0000313" key="2">
    <source>
        <dbReference type="EMBL" id="MEU8137244.1"/>
    </source>
</evidence>
<gene>
    <name evidence="2" type="ORF">AB0C36_27470</name>
</gene>
<dbReference type="Proteomes" id="UP001551482">
    <property type="component" value="Unassembled WGS sequence"/>
</dbReference>
<comment type="similarity">
    <text evidence="1">Belongs to the cytochrome P450 family.</text>
</comment>
<dbReference type="PANTHER" id="PTHR46696">
    <property type="entry name" value="P450, PUTATIVE (EUROFUNG)-RELATED"/>
    <property type="match status" value="1"/>
</dbReference>
<reference evidence="2 3" key="1">
    <citation type="submission" date="2024-06" db="EMBL/GenBank/DDBJ databases">
        <title>The Natural Products Discovery Center: Release of the First 8490 Sequenced Strains for Exploring Actinobacteria Biosynthetic Diversity.</title>
        <authorList>
            <person name="Kalkreuter E."/>
            <person name="Kautsar S.A."/>
            <person name="Yang D."/>
            <person name="Bader C.D."/>
            <person name="Teijaro C.N."/>
            <person name="Fluegel L."/>
            <person name="Davis C.M."/>
            <person name="Simpson J.R."/>
            <person name="Lauterbach L."/>
            <person name="Steele A.D."/>
            <person name="Gui C."/>
            <person name="Meng S."/>
            <person name="Li G."/>
            <person name="Viehrig K."/>
            <person name="Ye F."/>
            <person name="Su P."/>
            <person name="Kiefer A.F."/>
            <person name="Nichols A."/>
            <person name="Cepeda A.J."/>
            <person name="Yan W."/>
            <person name="Fan B."/>
            <person name="Jiang Y."/>
            <person name="Adhikari A."/>
            <person name="Zheng C.-J."/>
            <person name="Schuster L."/>
            <person name="Cowan T.M."/>
            <person name="Smanski M.J."/>
            <person name="Chevrette M.G."/>
            <person name="De Carvalho L.P.S."/>
            <person name="Shen B."/>
        </authorList>
    </citation>
    <scope>NUCLEOTIDE SEQUENCE [LARGE SCALE GENOMIC DNA]</scope>
    <source>
        <strain evidence="2 3">NPDC048946</strain>
    </source>
</reference>
<comment type="caution">
    <text evidence="2">The sequence shown here is derived from an EMBL/GenBank/DDBJ whole genome shotgun (WGS) entry which is preliminary data.</text>
</comment>
<keyword evidence="3" id="KW-1185">Reference proteome</keyword>
<accession>A0ABV3DQ06</accession>
<dbReference type="PRINTS" id="PR00359">
    <property type="entry name" value="BP450"/>
</dbReference>
<dbReference type="InterPro" id="IPR001128">
    <property type="entry name" value="Cyt_P450"/>
</dbReference>